<feature type="transmembrane region" description="Helical" evidence="11">
    <location>
        <begin position="32"/>
        <end position="52"/>
    </location>
</feature>
<dbReference type="PANTHER" id="PTHR12428">
    <property type="entry name" value="OXA1"/>
    <property type="match status" value="1"/>
</dbReference>
<reference evidence="13 14" key="1">
    <citation type="journal article" date="2016" name="Nat. Commun.">
        <title>Thousands of microbial genomes shed light on interconnected biogeochemical processes in an aquifer system.</title>
        <authorList>
            <person name="Anantharaman K."/>
            <person name="Brown C.T."/>
            <person name="Hug L.A."/>
            <person name="Sharon I."/>
            <person name="Castelle C.J."/>
            <person name="Probst A.J."/>
            <person name="Thomas B.C."/>
            <person name="Singh A."/>
            <person name="Wilkins M.J."/>
            <person name="Karaoz U."/>
            <person name="Brodie E.L."/>
            <person name="Williams K.H."/>
            <person name="Hubbard S.S."/>
            <person name="Banfield J.F."/>
        </authorList>
    </citation>
    <scope>NUCLEOTIDE SEQUENCE [LARGE SCALE GENOMIC DNA]</scope>
</reference>
<dbReference type="PANTHER" id="PTHR12428:SF65">
    <property type="entry name" value="CYTOCHROME C OXIDASE ASSEMBLY PROTEIN COX18, MITOCHONDRIAL"/>
    <property type="match status" value="1"/>
</dbReference>
<evidence type="ECO:0000256" key="4">
    <source>
        <dbReference type="ARBA" id="ARBA00022692"/>
    </source>
</evidence>
<comment type="subcellular location">
    <subcellularLocation>
        <location evidence="1">Cell membrane</location>
        <topology evidence="1">Multi-pass membrane protein</topology>
    </subcellularLocation>
    <subcellularLocation>
        <location evidence="9">Membrane</location>
        <topology evidence="9">Multi-pass membrane protein</topology>
    </subcellularLocation>
</comment>
<keyword evidence="6 11" id="KW-1133">Transmembrane helix</keyword>
<keyword evidence="3" id="KW-1003">Cell membrane</keyword>
<feature type="transmembrane region" description="Helical" evidence="11">
    <location>
        <begin position="101"/>
        <end position="122"/>
    </location>
</feature>
<organism evidence="13 14">
    <name type="scientific">Candidatus Andersenbacteria bacterium RIFCSPHIGHO2_12_FULL_45_11</name>
    <dbReference type="NCBI Taxonomy" id="1797281"/>
    <lineage>
        <taxon>Bacteria</taxon>
        <taxon>Candidatus Anderseniibacteriota</taxon>
    </lineage>
</organism>
<dbReference type="GO" id="GO:0015031">
    <property type="term" value="P:protein transport"/>
    <property type="evidence" value="ECO:0007669"/>
    <property type="project" value="UniProtKB-KW"/>
</dbReference>
<keyword evidence="8" id="KW-0143">Chaperone</keyword>
<keyword evidence="10" id="KW-0175">Coiled coil</keyword>
<evidence type="ECO:0000313" key="13">
    <source>
        <dbReference type="EMBL" id="OGY34843.1"/>
    </source>
</evidence>
<feature type="domain" description="Membrane insertase YidC/Oxa/ALB C-terminal" evidence="12">
    <location>
        <begin position="33"/>
        <end position="239"/>
    </location>
</feature>
<dbReference type="EMBL" id="MHHR01000009">
    <property type="protein sequence ID" value="OGY34843.1"/>
    <property type="molecule type" value="Genomic_DNA"/>
</dbReference>
<dbReference type="Pfam" id="PF02096">
    <property type="entry name" value="60KD_IMP"/>
    <property type="match status" value="1"/>
</dbReference>
<dbReference type="GO" id="GO:0032977">
    <property type="term" value="F:membrane insertase activity"/>
    <property type="evidence" value="ECO:0007669"/>
    <property type="project" value="InterPro"/>
</dbReference>
<comment type="similarity">
    <text evidence="9">Belongs to the OXA1/ALB3/YidC family.</text>
</comment>
<evidence type="ECO:0000256" key="8">
    <source>
        <dbReference type="ARBA" id="ARBA00023186"/>
    </source>
</evidence>
<proteinExistence type="inferred from homology"/>
<evidence type="ECO:0000259" key="12">
    <source>
        <dbReference type="Pfam" id="PF02096"/>
    </source>
</evidence>
<evidence type="ECO:0000256" key="1">
    <source>
        <dbReference type="ARBA" id="ARBA00004651"/>
    </source>
</evidence>
<evidence type="ECO:0000256" key="10">
    <source>
        <dbReference type="SAM" id="Coils"/>
    </source>
</evidence>
<sequence length="250" mass="27973">MNIFSFLYNEALFRPLLNLLIGITNVLPGHSVGWAIIFVTIIVRLILLPSFLHQAKAMQKNQEKMKKIQSQLDDAKKKHKDDKAKHAEETMRIYREAGVNPASGCLPLIVQLPVLLALYRVFFTGLTPDTYHFLYSFVAHPVALSFTFLGINLSTPSLLLGVIAGIFQFIQMKYLSPAPQAQPGGNEETAAMMASMQKNMMYIFPAMTVFISFRLPAALALYWSVSTLFGIVQQLVVKKTLKLKENPPGI</sequence>
<name>A0A1G1X4F2_9BACT</name>
<keyword evidence="7 11" id="KW-0472">Membrane</keyword>
<evidence type="ECO:0000256" key="6">
    <source>
        <dbReference type="ARBA" id="ARBA00022989"/>
    </source>
</evidence>
<evidence type="ECO:0000313" key="14">
    <source>
        <dbReference type="Proteomes" id="UP000177528"/>
    </source>
</evidence>
<keyword evidence="5" id="KW-0653">Protein transport</keyword>
<dbReference type="CDD" id="cd20070">
    <property type="entry name" value="5TM_YidC_Alb3"/>
    <property type="match status" value="1"/>
</dbReference>
<protein>
    <recommendedName>
        <fullName evidence="12">Membrane insertase YidC/Oxa/ALB C-terminal domain-containing protein</fullName>
    </recommendedName>
</protein>
<dbReference type="InterPro" id="IPR028055">
    <property type="entry name" value="YidC/Oxa/ALB_C"/>
</dbReference>
<dbReference type="Proteomes" id="UP000177528">
    <property type="component" value="Unassembled WGS sequence"/>
</dbReference>
<evidence type="ECO:0000256" key="2">
    <source>
        <dbReference type="ARBA" id="ARBA00022448"/>
    </source>
</evidence>
<dbReference type="InterPro" id="IPR001708">
    <property type="entry name" value="YidC/ALB3/OXA1/COX18"/>
</dbReference>
<keyword evidence="2" id="KW-0813">Transport</keyword>
<feature type="transmembrane region" description="Helical" evidence="11">
    <location>
        <begin position="202"/>
        <end position="225"/>
    </location>
</feature>
<evidence type="ECO:0000256" key="3">
    <source>
        <dbReference type="ARBA" id="ARBA00022475"/>
    </source>
</evidence>
<evidence type="ECO:0000256" key="5">
    <source>
        <dbReference type="ARBA" id="ARBA00022927"/>
    </source>
</evidence>
<accession>A0A1G1X4F2</accession>
<feature type="transmembrane region" description="Helical" evidence="11">
    <location>
        <begin position="142"/>
        <end position="167"/>
    </location>
</feature>
<dbReference type="NCBIfam" id="TIGR03592">
    <property type="entry name" value="yidC_oxa1_cterm"/>
    <property type="match status" value="1"/>
</dbReference>
<keyword evidence="4 9" id="KW-0812">Transmembrane</keyword>
<evidence type="ECO:0000256" key="11">
    <source>
        <dbReference type="SAM" id="Phobius"/>
    </source>
</evidence>
<evidence type="ECO:0000256" key="9">
    <source>
        <dbReference type="RuleBase" id="RU003945"/>
    </source>
</evidence>
<dbReference type="InterPro" id="IPR047196">
    <property type="entry name" value="YidC_ALB_C"/>
</dbReference>
<feature type="coiled-coil region" evidence="10">
    <location>
        <begin position="58"/>
        <end position="85"/>
    </location>
</feature>
<dbReference type="AlphaFoldDB" id="A0A1G1X4F2"/>
<gene>
    <name evidence="13" type="ORF">A3D99_02970</name>
</gene>
<evidence type="ECO:0000256" key="7">
    <source>
        <dbReference type="ARBA" id="ARBA00023136"/>
    </source>
</evidence>
<comment type="caution">
    <text evidence="13">The sequence shown here is derived from an EMBL/GenBank/DDBJ whole genome shotgun (WGS) entry which is preliminary data.</text>
</comment>
<dbReference type="GO" id="GO:0051205">
    <property type="term" value="P:protein insertion into membrane"/>
    <property type="evidence" value="ECO:0007669"/>
    <property type="project" value="TreeGrafter"/>
</dbReference>
<dbReference type="GO" id="GO:0005886">
    <property type="term" value="C:plasma membrane"/>
    <property type="evidence" value="ECO:0007669"/>
    <property type="project" value="UniProtKB-SubCell"/>
</dbReference>